<dbReference type="AlphaFoldDB" id="A0A233V347"/>
<dbReference type="GO" id="GO:0008236">
    <property type="term" value="F:serine-type peptidase activity"/>
    <property type="evidence" value="ECO:0007669"/>
    <property type="project" value="UniProtKB-KW"/>
</dbReference>
<dbReference type="PANTHER" id="PTHR32060:SF30">
    <property type="entry name" value="CARBOXY-TERMINAL PROCESSING PROTEASE CTPA"/>
    <property type="match status" value="1"/>
</dbReference>
<evidence type="ECO:0000256" key="3">
    <source>
        <dbReference type="ARBA" id="ARBA00022801"/>
    </source>
</evidence>
<keyword evidence="3 5" id="KW-0378">Hydrolase</keyword>
<keyword evidence="2 5" id="KW-0645">Protease</keyword>
<dbReference type="Pfam" id="PF17820">
    <property type="entry name" value="PDZ_6"/>
    <property type="match status" value="1"/>
</dbReference>
<dbReference type="InterPro" id="IPR001478">
    <property type="entry name" value="PDZ"/>
</dbReference>
<dbReference type="FunFam" id="2.30.42.10:FF:000063">
    <property type="entry name" value="Peptidase, S41 family"/>
    <property type="match status" value="1"/>
</dbReference>
<name>A0A233V347_FINMA</name>
<dbReference type="GO" id="GO:0004175">
    <property type="term" value="F:endopeptidase activity"/>
    <property type="evidence" value="ECO:0007669"/>
    <property type="project" value="TreeGrafter"/>
</dbReference>
<dbReference type="CDD" id="cd07560">
    <property type="entry name" value="Peptidase_S41_CPP"/>
    <property type="match status" value="1"/>
</dbReference>
<feature type="signal peptide" evidence="6">
    <location>
        <begin position="1"/>
        <end position="26"/>
    </location>
</feature>
<accession>A0A233V347</accession>
<dbReference type="GO" id="GO:0007165">
    <property type="term" value="P:signal transduction"/>
    <property type="evidence" value="ECO:0007669"/>
    <property type="project" value="TreeGrafter"/>
</dbReference>
<proteinExistence type="inferred from homology"/>
<comment type="similarity">
    <text evidence="1 5">Belongs to the peptidase S41A family.</text>
</comment>
<keyword evidence="4 5" id="KW-0720">Serine protease</keyword>
<evidence type="ECO:0000256" key="2">
    <source>
        <dbReference type="ARBA" id="ARBA00022670"/>
    </source>
</evidence>
<dbReference type="Gene3D" id="3.30.750.44">
    <property type="match status" value="1"/>
</dbReference>
<evidence type="ECO:0000313" key="8">
    <source>
        <dbReference type="EMBL" id="OXZ26822.1"/>
    </source>
</evidence>
<comment type="caution">
    <text evidence="8">The sequence shown here is derived from an EMBL/GenBank/DDBJ whole genome shotgun (WGS) entry which is preliminary data.</text>
</comment>
<dbReference type="GO" id="GO:0006508">
    <property type="term" value="P:proteolysis"/>
    <property type="evidence" value="ECO:0007669"/>
    <property type="project" value="UniProtKB-KW"/>
</dbReference>
<keyword evidence="6" id="KW-0732">Signal</keyword>
<dbReference type="NCBIfam" id="TIGR00225">
    <property type="entry name" value="prc"/>
    <property type="match status" value="1"/>
</dbReference>
<dbReference type="PROSITE" id="PS50106">
    <property type="entry name" value="PDZ"/>
    <property type="match status" value="1"/>
</dbReference>
<dbReference type="Gene3D" id="2.30.42.10">
    <property type="match status" value="1"/>
</dbReference>
<dbReference type="EMBL" id="NDYC01000031">
    <property type="protein sequence ID" value="OXZ26822.1"/>
    <property type="molecule type" value="Genomic_DNA"/>
</dbReference>
<dbReference type="GO" id="GO:0030288">
    <property type="term" value="C:outer membrane-bounded periplasmic space"/>
    <property type="evidence" value="ECO:0007669"/>
    <property type="project" value="TreeGrafter"/>
</dbReference>
<dbReference type="Gene3D" id="3.90.226.10">
    <property type="entry name" value="2-enoyl-CoA Hydratase, Chain A, domain 1"/>
    <property type="match status" value="1"/>
</dbReference>
<sequence>MKTFKKVFIGLGLCLLVYLSFSVGNATGKRTAIANENGIPLAKINKIENLIDQYYLFDIDKNKQQEGAVEGYVKSLGDPYSEFLTKEEMDSLNQQTEGEYAGVGIVVTPSETGAITVVSAIKGSPAFEKGIKKDDIILKINGKDYNASQMNDAVKVMKGKPNTDVKLTIARMENKTSKIFDVNITRRMISLTTVNSQKIGDIGYINITQFDRKTDKEFIEQYENLKKQNVKSIVLDLRNNPGGLLDSTVKIADYLLPQGVIVKTVDKNKKEDIQKSDSSEQNLPMVVLVNGSSASASEILTGALKDYKKATIVGEKTFGKGIVQTIIPMEKGEGLKLTISEYFSPNGNKIHKQGVKPDVEIKLDEKAKGIGVEFMKEDNQLQKALEILNKK</sequence>
<feature type="domain" description="PDZ" evidence="7">
    <location>
        <begin position="89"/>
        <end position="158"/>
    </location>
</feature>
<dbReference type="InterPro" id="IPR041489">
    <property type="entry name" value="PDZ_6"/>
</dbReference>
<dbReference type="CDD" id="cd06782">
    <property type="entry name" value="cpPDZ_CPP-like"/>
    <property type="match status" value="1"/>
</dbReference>
<gene>
    <name evidence="8" type="ORF">B9N49_06555</name>
</gene>
<organism evidence="8 9">
    <name type="scientific">Finegoldia magna</name>
    <name type="common">Peptostreptococcus magnus</name>
    <dbReference type="NCBI Taxonomy" id="1260"/>
    <lineage>
        <taxon>Bacteria</taxon>
        <taxon>Bacillati</taxon>
        <taxon>Bacillota</taxon>
        <taxon>Tissierellia</taxon>
        <taxon>Tissierellales</taxon>
        <taxon>Peptoniphilaceae</taxon>
        <taxon>Finegoldia</taxon>
    </lineage>
</organism>
<dbReference type="PANTHER" id="PTHR32060">
    <property type="entry name" value="TAIL-SPECIFIC PROTEASE"/>
    <property type="match status" value="1"/>
</dbReference>
<dbReference type="SUPFAM" id="SSF50156">
    <property type="entry name" value="PDZ domain-like"/>
    <property type="match status" value="1"/>
</dbReference>
<dbReference type="RefSeq" id="WP_094206025.1">
    <property type="nucleotide sequence ID" value="NZ_NDYC01000031.1"/>
</dbReference>
<feature type="chain" id="PRO_5038838174" evidence="6">
    <location>
        <begin position="27"/>
        <end position="391"/>
    </location>
</feature>
<evidence type="ECO:0000256" key="4">
    <source>
        <dbReference type="ARBA" id="ARBA00022825"/>
    </source>
</evidence>
<protein>
    <submittedName>
        <fullName evidence="8">Peptidase S41</fullName>
    </submittedName>
</protein>
<dbReference type="Pfam" id="PF03572">
    <property type="entry name" value="Peptidase_S41"/>
    <property type="match status" value="1"/>
</dbReference>
<dbReference type="Pfam" id="PF22694">
    <property type="entry name" value="CtpB_N-like"/>
    <property type="match status" value="1"/>
</dbReference>
<dbReference type="SMART" id="SM00245">
    <property type="entry name" value="TSPc"/>
    <property type="match status" value="1"/>
</dbReference>
<dbReference type="SMART" id="SM00228">
    <property type="entry name" value="PDZ"/>
    <property type="match status" value="1"/>
</dbReference>
<evidence type="ECO:0000256" key="1">
    <source>
        <dbReference type="ARBA" id="ARBA00009179"/>
    </source>
</evidence>
<evidence type="ECO:0000256" key="6">
    <source>
        <dbReference type="SAM" id="SignalP"/>
    </source>
</evidence>
<dbReference type="InterPro" id="IPR055210">
    <property type="entry name" value="CtpA/B_N"/>
</dbReference>
<dbReference type="InterPro" id="IPR029045">
    <property type="entry name" value="ClpP/crotonase-like_dom_sf"/>
</dbReference>
<evidence type="ECO:0000313" key="9">
    <source>
        <dbReference type="Proteomes" id="UP000215413"/>
    </source>
</evidence>
<dbReference type="Proteomes" id="UP000215413">
    <property type="component" value="Unassembled WGS sequence"/>
</dbReference>
<dbReference type="SUPFAM" id="SSF52096">
    <property type="entry name" value="ClpP/crotonase"/>
    <property type="match status" value="1"/>
</dbReference>
<evidence type="ECO:0000256" key="5">
    <source>
        <dbReference type="RuleBase" id="RU004404"/>
    </source>
</evidence>
<dbReference type="InterPro" id="IPR036034">
    <property type="entry name" value="PDZ_sf"/>
</dbReference>
<dbReference type="InterPro" id="IPR005151">
    <property type="entry name" value="Tail-specific_protease"/>
</dbReference>
<evidence type="ECO:0000259" key="7">
    <source>
        <dbReference type="PROSITE" id="PS50106"/>
    </source>
</evidence>
<reference evidence="9" key="1">
    <citation type="submission" date="2017-04" db="EMBL/GenBank/DDBJ databases">
        <title>Finegoldia magna isolated from orthopedic joint implant-associated infections.</title>
        <authorList>
            <person name="Bjorklund S."/>
            <person name="Bruggemann H."/>
            <person name="Jensen A."/>
            <person name="Hellmark B."/>
            <person name="Soderquist B."/>
        </authorList>
    </citation>
    <scope>NUCLEOTIDE SEQUENCE [LARGE SCALE GENOMIC DNA]</scope>
    <source>
        <strain evidence="9">CCUG 54800</strain>
    </source>
</reference>
<dbReference type="InterPro" id="IPR004447">
    <property type="entry name" value="Peptidase_S41A"/>
</dbReference>